<dbReference type="InterPro" id="IPR024220">
    <property type="entry name" value="DUF3780"/>
</dbReference>
<evidence type="ECO:0000313" key="2">
    <source>
        <dbReference type="Proteomes" id="UP000553343"/>
    </source>
</evidence>
<dbReference type="AlphaFoldDB" id="A0A850TAH9"/>
<proteinExistence type="predicted"/>
<accession>A0A850TAH9</accession>
<evidence type="ECO:0000313" key="1">
    <source>
        <dbReference type="EMBL" id="NWH04386.1"/>
    </source>
</evidence>
<dbReference type="EMBL" id="JACADJ010000011">
    <property type="protein sequence ID" value="NWH04386.1"/>
    <property type="molecule type" value="Genomic_DNA"/>
</dbReference>
<protein>
    <submittedName>
        <fullName evidence="1">DUF3780 domain-containing protein</fullName>
    </submittedName>
</protein>
<dbReference type="NCBIfam" id="NF042961">
    <property type="entry name" value="DUF3780_antiphage"/>
    <property type="match status" value="1"/>
</dbReference>
<sequence>MMAEIDFGAPDQFGMHHFYVAVPPGARDAIRIFEDYGFDGDETLQETTICRVTLARELWTQIRDDARRDFNTRLKSKKRSTGAWKVGNVQLDRFLGRELCVLAWAAELASPDQCAVICQKWLALRPEERWWLYSKTASEAGLEDQAGRGWRKALYCALSDGTNVRVAPKKKPRRKKKSAETFEPSLFDFTENGDI</sequence>
<name>A0A850TAH9_9BACT</name>
<dbReference type="Proteomes" id="UP000553343">
    <property type="component" value="Unassembled WGS sequence"/>
</dbReference>
<gene>
    <name evidence="1" type="ORF">HXW94_05180</name>
</gene>
<keyword evidence="2" id="KW-1185">Reference proteome</keyword>
<comment type="caution">
    <text evidence="1">The sequence shown here is derived from an EMBL/GenBank/DDBJ whole genome shotgun (WGS) entry which is preliminary data.</text>
</comment>
<reference evidence="1 2" key="1">
    <citation type="submission" date="2020-06" db="EMBL/GenBank/DDBJ databases">
        <title>High-quality draft genome of sulfate reducer Desulfobacter latus type strain AcrS2 isolated from marine sediment.</title>
        <authorList>
            <person name="Hoppe M."/>
            <person name="Larsen C.K."/>
            <person name="Marshall I.P.G."/>
            <person name="Schramm A."/>
            <person name="Marietou A.G."/>
        </authorList>
    </citation>
    <scope>NUCLEOTIDE SEQUENCE [LARGE SCALE GENOMIC DNA]</scope>
    <source>
        <strain evidence="1 2">AcRS2</strain>
    </source>
</reference>
<organism evidence="1 2">
    <name type="scientific">Desulfobacter latus</name>
    <dbReference type="NCBI Taxonomy" id="2292"/>
    <lineage>
        <taxon>Bacteria</taxon>
        <taxon>Pseudomonadati</taxon>
        <taxon>Thermodesulfobacteriota</taxon>
        <taxon>Desulfobacteria</taxon>
        <taxon>Desulfobacterales</taxon>
        <taxon>Desulfobacteraceae</taxon>
        <taxon>Desulfobacter</taxon>
    </lineage>
</organism>
<dbReference type="Pfam" id="PF12635">
    <property type="entry name" value="DUF3780"/>
    <property type="match status" value="1"/>
</dbReference>